<dbReference type="Gene3D" id="3.40.830.10">
    <property type="entry name" value="LigB-like"/>
    <property type="match status" value="1"/>
</dbReference>
<dbReference type="GO" id="GO:0008270">
    <property type="term" value="F:zinc ion binding"/>
    <property type="evidence" value="ECO:0007669"/>
    <property type="project" value="InterPro"/>
</dbReference>
<protein>
    <submittedName>
        <fullName evidence="7">Aromatic ring-opening dioxygenase</fullName>
    </submittedName>
</protein>
<dbReference type="PANTHER" id="PTHR30096:SF0">
    <property type="entry name" value="4,5-DOPA DIOXYGENASE EXTRADIOL-LIKE PROTEIN"/>
    <property type="match status" value="1"/>
</dbReference>
<dbReference type="HOGENOM" id="CLU_046582_1_1_1"/>
<dbReference type="InterPro" id="IPR014436">
    <property type="entry name" value="Extradiol_dOase_DODA"/>
</dbReference>
<evidence type="ECO:0000256" key="1">
    <source>
        <dbReference type="ARBA" id="ARBA00001947"/>
    </source>
</evidence>
<dbReference type="OMA" id="SVIDGFW"/>
<dbReference type="GO" id="GO:0016702">
    <property type="term" value="F:oxidoreductase activity, acting on single donors with incorporation of molecular oxygen, incorporation of two atoms of oxygen"/>
    <property type="evidence" value="ECO:0007669"/>
    <property type="project" value="UniProtKB-ARBA"/>
</dbReference>
<accession>B6K3N5</accession>
<dbReference type="CDD" id="cd07363">
    <property type="entry name" value="45_DOPA_Dioxygenase"/>
    <property type="match status" value="1"/>
</dbReference>
<evidence type="ECO:0000256" key="2">
    <source>
        <dbReference type="ARBA" id="ARBA00007581"/>
    </source>
</evidence>
<dbReference type="eggNOG" id="ENOG502QS66">
    <property type="taxonomic scope" value="Eukaryota"/>
</dbReference>
<proteinExistence type="inferred from homology"/>
<dbReference type="Proteomes" id="UP000001744">
    <property type="component" value="Unassembled WGS sequence"/>
</dbReference>
<dbReference type="OrthoDB" id="7396853at2759"/>
<comment type="similarity">
    <text evidence="2">Belongs to the DODA-type extradiol aromatic ring-opening dioxygenase family.</text>
</comment>
<evidence type="ECO:0000256" key="4">
    <source>
        <dbReference type="ARBA" id="ARBA00022833"/>
    </source>
</evidence>
<dbReference type="PANTHER" id="PTHR30096">
    <property type="entry name" value="4,5-DOPA DIOXYGENASE EXTRADIOL-LIKE PROTEIN"/>
    <property type="match status" value="1"/>
</dbReference>
<keyword evidence="8" id="KW-1185">Reference proteome</keyword>
<name>B6K3N5_SCHJY</name>
<organism evidence="7 8">
    <name type="scientific">Schizosaccharomyces japonicus (strain yFS275 / FY16936)</name>
    <name type="common">Fission yeast</name>
    <dbReference type="NCBI Taxonomy" id="402676"/>
    <lineage>
        <taxon>Eukaryota</taxon>
        <taxon>Fungi</taxon>
        <taxon>Dikarya</taxon>
        <taxon>Ascomycota</taxon>
        <taxon>Taphrinomycotina</taxon>
        <taxon>Schizosaccharomycetes</taxon>
        <taxon>Schizosaccharomycetales</taxon>
        <taxon>Schizosaccharomycetaceae</taxon>
        <taxon>Schizosaccharomyces</taxon>
    </lineage>
</organism>
<keyword evidence="5" id="KW-0560">Oxidoreductase</keyword>
<comment type="cofactor">
    <cofactor evidence="1">
        <name>Zn(2+)</name>
        <dbReference type="ChEBI" id="CHEBI:29105"/>
    </cofactor>
</comment>
<dbReference type="Pfam" id="PF02900">
    <property type="entry name" value="LigB"/>
    <property type="match status" value="1"/>
</dbReference>
<dbReference type="JaponicusDB" id="SJAG_03225"/>
<dbReference type="RefSeq" id="XP_002174385.2">
    <property type="nucleotide sequence ID" value="XM_002174349.2"/>
</dbReference>
<feature type="domain" description="Extradiol ring-cleavage dioxygenase class III enzyme subunit B" evidence="6">
    <location>
        <begin position="28"/>
        <end position="260"/>
    </location>
</feature>
<dbReference type="InterPro" id="IPR004183">
    <property type="entry name" value="Xdiol_dOase_suB"/>
</dbReference>
<dbReference type="EMBL" id="KE651167">
    <property type="protein sequence ID" value="EEB08092.2"/>
    <property type="molecule type" value="Genomic_DNA"/>
</dbReference>
<dbReference type="GeneID" id="7049133"/>
<evidence type="ECO:0000259" key="6">
    <source>
        <dbReference type="Pfam" id="PF02900"/>
    </source>
</evidence>
<keyword evidence="7" id="KW-0223">Dioxygenase</keyword>
<keyword evidence="3" id="KW-0479">Metal-binding</keyword>
<keyword evidence="4" id="KW-0862">Zinc</keyword>
<dbReference type="SUPFAM" id="SSF53213">
    <property type="entry name" value="LigB-like"/>
    <property type="match status" value="1"/>
</dbReference>
<dbReference type="AlphaFoldDB" id="B6K3N5"/>
<reference evidence="7 8" key="1">
    <citation type="journal article" date="2011" name="Science">
        <title>Comparative functional genomics of the fission yeasts.</title>
        <authorList>
            <person name="Rhind N."/>
            <person name="Chen Z."/>
            <person name="Yassour M."/>
            <person name="Thompson D.A."/>
            <person name="Haas B.J."/>
            <person name="Habib N."/>
            <person name="Wapinski I."/>
            <person name="Roy S."/>
            <person name="Lin M.F."/>
            <person name="Heiman D.I."/>
            <person name="Young S.K."/>
            <person name="Furuya K."/>
            <person name="Guo Y."/>
            <person name="Pidoux A."/>
            <person name="Chen H.M."/>
            <person name="Robbertse B."/>
            <person name="Goldberg J.M."/>
            <person name="Aoki K."/>
            <person name="Bayne E.H."/>
            <person name="Berlin A.M."/>
            <person name="Desjardins C.A."/>
            <person name="Dobbs E."/>
            <person name="Dukaj L."/>
            <person name="Fan L."/>
            <person name="FitzGerald M.G."/>
            <person name="French C."/>
            <person name="Gujja S."/>
            <person name="Hansen K."/>
            <person name="Keifenheim D."/>
            <person name="Levin J.Z."/>
            <person name="Mosher R.A."/>
            <person name="Mueller C.A."/>
            <person name="Pfiffner J."/>
            <person name="Priest M."/>
            <person name="Russ C."/>
            <person name="Smialowska A."/>
            <person name="Swoboda P."/>
            <person name="Sykes S.M."/>
            <person name="Vaughn M."/>
            <person name="Vengrova S."/>
            <person name="Yoder R."/>
            <person name="Zeng Q."/>
            <person name="Allshire R."/>
            <person name="Baulcombe D."/>
            <person name="Birren B.W."/>
            <person name="Brown W."/>
            <person name="Ekwall K."/>
            <person name="Kellis M."/>
            <person name="Leatherwood J."/>
            <person name="Levin H."/>
            <person name="Margalit H."/>
            <person name="Martienssen R."/>
            <person name="Nieduszynski C.A."/>
            <person name="Spatafora J.W."/>
            <person name="Friedman N."/>
            <person name="Dalgaard J.Z."/>
            <person name="Baumann P."/>
            <person name="Niki H."/>
            <person name="Regev A."/>
            <person name="Nusbaum C."/>
        </authorList>
    </citation>
    <scope>NUCLEOTIDE SEQUENCE [LARGE SCALE GENOMIC DNA]</scope>
    <source>
        <strain evidence="8">yFS275 / FY16936</strain>
    </source>
</reference>
<evidence type="ECO:0000256" key="5">
    <source>
        <dbReference type="ARBA" id="ARBA00023002"/>
    </source>
</evidence>
<sequence>MIAAPFLLLKDDGIDMVGREFQKDGEHYMFLQKLGPFLLERFRPKAIIVFSAHYETRNLVHVFSRDAPNKLFYDYYGFPKWMFDLSFPSKGSSKVAQQVLNCLESNNISAAAVSGDRGLDHGVFVPFSIMFPTGLSIPVVEISMPSLDPFKLIAIGAALDDLRKDYLIVSGGLSIHTFEDPTAFNREFAADGFKQFHSDLLDAISIQDTDRRNRQLHAMMMHPFFRAAHPREEHFVPLFIPAGARGRTQVLCDLYGAVTALFGLNA</sequence>
<dbReference type="GO" id="GO:0008198">
    <property type="term" value="F:ferrous iron binding"/>
    <property type="evidence" value="ECO:0007669"/>
    <property type="project" value="InterPro"/>
</dbReference>
<evidence type="ECO:0000256" key="3">
    <source>
        <dbReference type="ARBA" id="ARBA00022723"/>
    </source>
</evidence>
<evidence type="ECO:0000313" key="7">
    <source>
        <dbReference type="EMBL" id="EEB08092.2"/>
    </source>
</evidence>
<dbReference type="VEuPathDB" id="FungiDB:SJAG_03225"/>
<evidence type="ECO:0000313" key="8">
    <source>
        <dbReference type="Proteomes" id="UP000001744"/>
    </source>
</evidence>
<dbReference type="STRING" id="402676.B6K3N5"/>
<dbReference type="PIRSF" id="PIRSF006157">
    <property type="entry name" value="Doxgns_DODA"/>
    <property type="match status" value="1"/>
</dbReference>
<gene>
    <name evidence="7" type="ORF">SJAG_03225</name>
</gene>